<dbReference type="AlphaFoldDB" id="A0A165YVL7"/>
<name>A0A165YVL7_9AGAM</name>
<dbReference type="EMBL" id="KV428227">
    <property type="protein sequence ID" value="KZT33655.1"/>
    <property type="molecule type" value="Genomic_DNA"/>
</dbReference>
<gene>
    <name evidence="2" type="ORF">SISSUDRAFT_1065970</name>
</gene>
<evidence type="ECO:0000313" key="2">
    <source>
        <dbReference type="EMBL" id="KZT33655.1"/>
    </source>
</evidence>
<dbReference type="Proteomes" id="UP000076798">
    <property type="component" value="Unassembled WGS sequence"/>
</dbReference>
<proteinExistence type="predicted"/>
<keyword evidence="3" id="KW-1185">Reference proteome</keyword>
<reference evidence="2 3" key="1">
    <citation type="journal article" date="2016" name="Mol. Biol. Evol.">
        <title>Comparative Genomics of Early-Diverging Mushroom-Forming Fungi Provides Insights into the Origins of Lignocellulose Decay Capabilities.</title>
        <authorList>
            <person name="Nagy L.G."/>
            <person name="Riley R."/>
            <person name="Tritt A."/>
            <person name="Adam C."/>
            <person name="Daum C."/>
            <person name="Floudas D."/>
            <person name="Sun H."/>
            <person name="Yadav J.S."/>
            <person name="Pangilinan J."/>
            <person name="Larsson K.H."/>
            <person name="Matsuura K."/>
            <person name="Barry K."/>
            <person name="Labutti K."/>
            <person name="Kuo R."/>
            <person name="Ohm R.A."/>
            <person name="Bhattacharya S.S."/>
            <person name="Shirouzu T."/>
            <person name="Yoshinaga Y."/>
            <person name="Martin F.M."/>
            <person name="Grigoriev I.V."/>
            <person name="Hibbett D.S."/>
        </authorList>
    </citation>
    <scope>NUCLEOTIDE SEQUENCE [LARGE SCALE GENOMIC DNA]</scope>
    <source>
        <strain evidence="2 3">HHB10207 ss-3</strain>
    </source>
</reference>
<organism evidence="2 3">
    <name type="scientific">Sistotremastrum suecicum HHB10207 ss-3</name>
    <dbReference type="NCBI Taxonomy" id="1314776"/>
    <lineage>
        <taxon>Eukaryota</taxon>
        <taxon>Fungi</taxon>
        <taxon>Dikarya</taxon>
        <taxon>Basidiomycota</taxon>
        <taxon>Agaricomycotina</taxon>
        <taxon>Agaricomycetes</taxon>
        <taxon>Sistotremastrales</taxon>
        <taxon>Sistotremastraceae</taxon>
        <taxon>Sistotremastrum</taxon>
    </lineage>
</organism>
<evidence type="ECO:0008006" key="4">
    <source>
        <dbReference type="Google" id="ProtNLM"/>
    </source>
</evidence>
<feature type="region of interest" description="Disordered" evidence="1">
    <location>
        <begin position="355"/>
        <end position="380"/>
    </location>
</feature>
<sequence length="380" mass="42887">MEPSAFDLNFDEAAFPGLAVIEPRRISLRSIIPTSGSLTQIHAWSWDLKLLEIIDLLAASPLLEVVTLEHQSSEHIPRWDEADEIAAAQSRPVTALPNIRRFELRWCGAAFADTILQKLTFPASSSVKLSIARTEEDIEVLESLPNSLSEVLDSAVNLIVNIESFRMATDGPFILSFKSLQSPSYTVRFNEPGDRSMLEPEHVEQIYYSQITGILSDLAEMSFGHLRDVRISLRYFTDSLVMFYLLRAFQKVERLTIRCFSASRVIQALRSNDRFDTHGYPCPALRTLDIRNAEFDPVQLEMTLINRNEWTDQLARLQVTLDKRLLTDNATPAAEGKSGNDLLQNITRLVDIFEGEDGNWTDSSSDTDEDGSEAEEVDEE</sequence>
<evidence type="ECO:0000313" key="3">
    <source>
        <dbReference type="Proteomes" id="UP000076798"/>
    </source>
</evidence>
<protein>
    <recommendedName>
        <fullName evidence="4">F-box domain-containing protein</fullName>
    </recommendedName>
</protein>
<accession>A0A165YVL7</accession>
<evidence type="ECO:0000256" key="1">
    <source>
        <dbReference type="SAM" id="MobiDB-lite"/>
    </source>
</evidence>